<proteinExistence type="predicted"/>
<evidence type="ECO:0000313" key="1">
    <source>
        <dbReference type="EMBL" id="RNL87594.1"/>
    </source>
</evidence>
<evidence type="ECO:0000313" key="2">
    <source>
        <dbReference type="Proteomes" id="UP000269198"/>
    </source>
</evidence>
<accession>A0A3N0EII4</accession>
<sequence>MADGLNEATRSARLLAAAGDHLDEAAGVRLLTEIADGTVAPATYARYLRVEEEFVGTAARVLGAAVWHSPRWEATVGHARSLFSLVTEQREYFAQARARWGSDAAMGPAARHAAGGLSEHVLGVAGEYGYPAIVTSMFAAEWLYLSWCTAANARDVAREPTVQEWVGLHARAPFTDQVAFLRSEVDALSDDVSDAHVFEWFTTTLRRECVFHDSVYL</sequence>
<name>A0A3N0EII4_9ACTN</name>
<dbReference type="CDD" id="cd19358">
    <property type="entry name" value="TenA_E_Spr0628-like"/>
    <property type="match status" value="1"/>
</dbReference>
<protein>
    <submittedName>
        <fullName evidence="1">Transcriptional regulator</fullName>
    </submittedName>
</protein>
<dbReference type="InterPro" id="IPR016084">
    <property type="entry name" value="Haem_Oase-like_multi-hlx"/>
</dbReference>
<organism evidence="1 2">
    <name type="scientific">Halostreptopolyspora alba</name>
    <dbReference type="NCBI Taxonomy" id="2487137"/>
    <lineage>
        <taxon>Bacteria</taxon>
        <taxon>Bacillati</taxon>
        <taxon>Actinomycetota</taxon>
        <taxon>Actinomycetes</taxon>
        <taxon>Streptosporangiales</taxon>
        <taxon>Nocardiopsidaceae</taxon>
        <taxon>Halostreptopolyspora</taxon>
    </lineage>
</organism>
<keyword evidence="2" id="KW-1185">Reference proteome</keyword>
<comment type="caution">
    <text evidence="1">The sequence shown here is derived from an EMBL/GenBank/DDBJ whole genome shotgun (WGS) entry which is preliminary data.</text>
</comment>
<dbReference type="EMBL" id="RJMB01000001">
    <property type="protein sequence ID" value="RNL87594.1"/>
    <property type="molecule type" value="Genomic_DNA"/>
</dbReference>
<dbReference type="Gene3D" id="1.20.910.10">
    <property type="entry name" value="Heme oxygenase-like"/>
    <property type="match status" value="1"/>
</dbReference>
<dbReference type="Proteomes" id="UP000269198">
    <property type="component" value="Unassembled WGS sequence"/>
</dbReference>
<dbReference type="SUPFAM" id="SSF48613">
    <property type="entry name" value="Heme oxygenase-like"/>
    <property type="match status" value="1"/>
</dbReference>
<reference evidence="1 2" key="1">
    <citation type="submission" date="2018-11" db="EMBL/GenBank/DDBJ databases">
        <title>The genome draft of YIM 96095.</title>
        <authorList>
            <person name="Tang S.-K."/>
            <person name="Chunyu W.-X."/>
            <person name="Feng Y.-Z."/>
        </authorList>
    </citation>
    <scope>NUCLEOTIDE SEQUENCE [LARGE SCALE GENOMIC DNA]</scope>
    <source>
        <strain evidence="1 2">YIM 96095</strain>
    </source>
</reference>
<dbReference type="AlphaFoldDB" id="A0A3N0EII4"/>
<gene>
    <name evidence="1" type="ORF">EFW17_01955</name>
</gene>
<dbReference type="RefSeq" id="WP_123199459.1">
    <property type="nucleotide sequence ID" value="NZ_RJMB01000001.1"/>
</dbReference>
<dbReference type="OrthoDB" id="34166at2"/>